<evidence type="ECO:0000256" key="4">
    <source>
        <dbReference type="ARBA" id="ARBA00025742"/>
    </source>
</evidence>
<evidence type="ECO:0000256" key="2">
    <source>
        <dbReference type="ARBA" id="ARBA00022801"/>
    </source>
</evidence>
<evidence type="ECO:0000256" key="1">
    <source>
        <dbReference type="ARBA" id="ARBA00022723"/>
    </source>
</evidence>
<keyword evidence="3" id="KW-0408">Iron</keyword>
<feature type="domain" description="Calcineurin-like phosphoesterase" evidence="5">
    <location>
        <begin position="14"/>
        <end position="236"/>
    </location>
</feature>
<dbReference type="InterPro" id="IPR004843">
    <property type="entry name" value="Calcineurin-like_PHP"/>
</dbReference>
<dbReference type="InterPro" id="IPR029052">
    <property type="entry name" value="Metallo-depent_PP-like"/>
</dbReference>
<dbReference type="InterPro" id="IPR050884">
    <property type="entry name" value="CNP_phosphodiesterase-III"/>
</dbReference>
<dbReference type="GO" id="GO:0004115">
    <property type="term" value="F:3',5'-cyclic-AMP phosphodiesterase activity"/>
    <property type="evidence" value="ECO:0007669"/>
    <property type="project" value="UniProtKB-EC"/>
</dbReference>
<dbReference type="PANTHER" id="PTHR42988">
    <property type="entry name" value="PHOSPHOHYDROLASE"/>
    <property type="match status" value="1"/>
</dbReference>
<dbReference type="AlphaFoldDB" id="A0A5B8RHW3"/>
<dbReference type="Gene3D" id="3.60.21.10">
    <property type="match status" value="1"/>
</dbReference>
<evidence type="ECO:0000259" key="5">
    <source>
        <dbReference type="Pfam" id="PF00149"/>
    </source>
</evidence>
<keyword evidence="1" id="KW-0479">Metal-binding</keyword>
<dbReference type="SUPFAM" id="SSF56300">
    <property type="entry name" value="Metallo-dependent phosphatases"/>
    <property type="match status" value="1"/>
</dbReference>
<sequence length="315" mass="34522">MESTNSEGARGLAFAHLSDPHLTSLRDLRRRELIGKRLLGYLSWRRGRRHVHCDGILAALQRALATHPDEEIAVTGDLTHLGTPDEYREARDWLAALGPGPRVTVVPGNHDLYVPVRWEDTLAEWAAHMCGDGDGDDRPGFPFERRRGPVSFIGVNTAYPSAPLLATGRIDGDQLDGIGRALARAGEAGRFRVVLMHHPPQPDAVSRRKSLLAAGRFRALVRRHGAELVLHGHAHRRLRGEIDGPRGPVPVLGAPSVSQRTHDPARNAAYHRCVVTPTPTGWQLAVTVHAYDTETGDFTTRADAGHTLEIPRQSA</sequence>
<dbReference type="Pfam" id="PF00149">
    <property type="entry name" value="Metallophos"/>
    <property type="match status" value="1"/>
</dbReference>
<keyword evidence="2 6" id="KW-0378">Hydrolase</keyword>
<dbReference type="GO" id="GO:0046872">
    <property type="term" value="F:metal ion binding"/>
    <property type="evidence" value="ECO:0007669"/>
    <property type="project" value="UniProtKB-KW"/>
</dbReference>
<evidence type="ECO:0000313" key="6">
    <source>
        <dbReference type="EMBL" id="QEA06535.1"/>
    </source>
</evidence>
<accession>A0A5B8RHW3</accession>
<reference evidence="6" key="1">
    <citation type="submission" date="2019-06" db="EMBL/GenBank/DDBJ databases">
        <authorList>
            <person name="Murdoch R.W."/>
            <person name="Fathepure B."/>
        </authorList>
    </citation>
    <scope>NUCLEOTIDE SEQUENCE</scope>
</reference>
<dbReference type="PANTHER" id="PTHR42988:SF2">
    <property type="entry name" value="CYCLIC NUCLEOTIDE PHOSPHODIESTERASE CBUA0032-RELATED"/>
    <property type="match status" value="1"/>
</dbReference>
<name>A0A5B8RHW3_9ZZZZ</name>
<dbReference type="EMBL" id="MN079150">
    <property type="protein sequence ID" value="QEA06535.1"/>
    <property type="molecule type" value="Genomic_DNA"/>
</dbReference>
<dbReference type="EC" id="3.1.4.53" evidence="6"/>
<evidence type="ECO:0000256" key="3">
    <source>
        <dbReference type="ARBA" id="ARBA00023004"/>
    </source>
</evidence>
<protein>
    <submittedName>
        <fullName evidence="6">3',5'-cyclic adenosine monophosphate phosphodiesterase CpdA</fullName>
        <ecNumber evidence="6">3.1.4.53</ecNumber>
    </submittedName>
</protein>
<gene>
    <name evidence="6" type="primary">cpdA_3</name>
    <name evidence="6" type="ORF">KBTEX_02875</name>
</gene>
<comment type="similarity">
    <text evidence="4">Belongs to the cyclic nucleotide phosphodiesterase class-III family.</text>
</comment>
<organism evidence="6">
    <name type="scientific">uncultured organism</name>
    <dbReference type="NCBI Taxonomy" id="155900"/>
    <lineage>
        <taxon>unclassified sequences</taxon>
        <taxon>environmental samples</taxon>
    </lineage>
</organism>
<proteinExistence type="inferred from homology"/>